<dbReference type="Gene3D" id="1.10.10.60">
    <property type="entry name" value="Homeodomain-like"/>
    <property type="match status" value="2"/>
</dbReference>
<evidence type="ECO:0000256" key="1">
    <source>
        <dbReference type="ARBA" id="ARBA00023015"/>
    </source>
</evidence>
<keyword evidence="3" id="KW-0804">Transcription</keyword>
<dbReference type="SUPFAM" id="SSF48452">
    <property type="entry name" value="TPR-like"/>
    <property type="match status" value="1"/>
</dbReference>
<dbReference type="InterPro" id="IPR011990">
    <property type="entry name" value="TPR-like_helical_dom_sf"/>
</dbReference>
<name>A0A2S7I1Y6_9FLAO</name>
<evidence type="ECO:0000259" key="5">
    <source>
        <dbReference type="PROSITE" id="PS01124"/>
    </source>
</evidence>
<dbReference type="Gene3D" id="1.25.40.10">
    <property type="entry name" value="Tetratricopeptide repeat domain"/>
    <property type="match status" value="2"/>
</dbReference>
<dbReference type="GO" id="GO:0003700">
    <property type="term" value="F:DNA-binding transcription factor activity"/>
    <property type="evidence" value="ECO:0007669"/>
    <property type="project" value="InterPro"/>
</dbReference>
<dbReference type="PANTHER" id="PTHR43280">
    <property type="entry name" value="ARAC-FAMILY TRANSCRIPTIONAL REGULATOR"/>
    <property type="match status" value="1"/>
</dbReference>
<keyword evidence="4" id="KW-0472">Membrane</keyword>
<evidence type="ECO:0000256" key="2">
    <source>
        <dbReference type="ARBA" id="ARBA00023125"/>
    </source>
</evidence>
<organism evidence="6 7">
    <name type="scientific">Cloacibacterium normanense</name>
    <dbReference type="NCBI Taxonomy" id="237258"/>
    <lineage>
        <taxon>Bacteria</taxon>
        <taxon>Pseudomonadati</taxon>
        <taxon>Bacteroidota</taxon>
        <taxon>Flavobacteriia</taxon>
        <taxon>Flavobacteriales</taxon>
        <taxon>Weeksellaceae</taxon>
    </lineage>
</organism>
<dbReference type="EMBL" id="PTPZ01000011">
    <property type="protein sequence ID" value="PPZ90505.1"/>
    <property type="molecule type" value="Genomic_DNA"/>
</dbReference>
<comment type="caution">
    <text evidence="6">The sequence shown here is derived from an EMBL/GenBank/DDBJ whole genome shotgun (WGS) entry which is preliminary data.</text>
</comment>
<feature type="domain" description="HTH araC/xylS-type" evidence="5">
    <location>
        <begin position="461"/>
        <end position="569"/>
    </location>
</feature>
<dbReference type="InterPro" id="IPR018060">
    <property type="entry name" value="HTH_AraC"/>
</dbReference>
<evidence type="ECO:0000313" key="6">
    <source>
        <dbReference type="EMBL" id="PPZ90505.1"/>
    </source>
</evidence>
<keyword evidence="4" id="KW-1133">Transmembrane helix</keyword>
<keyword evidence="1" id="KW-0805">Transcription regulation</keyword>
<dbReference type="InterPro" id="IPR009057">
    <property type="entry name" value="Homeodomain-like_sf"/>
</dbReference>
<dbReference type="GO" id="GO:0043565">
    <property type="term" value="F:sequence-specific DNA binding"/>
    <property type="evidence" value="ECO:0007669"/>
    <property type="project" value="InterPro"/>
</dbReference>
<dbReference type="SMART" id="SM00342">
    <property type="entry name" value="HTH_ARAC"/>
    <property type="match status" value="1"/>
</dbReference>
<dbReference type="RefSeq" id="WP_104794527.1">
    <property type="nucleotide sequence ID" value="NZ_PTPZ01000011.1"/>
</dbReference>
<protein>
    <submittedName>
        <fullName evidence="6">AraC family transcriptional regulator</fullName>
    </submittedName>
</protein>
<gene>
    <name evidence="6" type="ORF">C3729_12865</name>
</gene>
<dbReference type="Proteomes" id="UP000238565">
    <property type="component" value="Unassembled WGS sequence"/>
</dbReference>
<evidence type="ECO:0000256" key="3">
    <source>
        <dbReference type="ARBA" id="ARBA00023163"/>
    </source>
</evidence>
<keyword evidence="2" id="KW-0238">DNA-binding</keyword>
<dbReference type="PANTHER" id="PTHR43280:SF29">
    <property type="entry name" value="ARAC-FAMILY TRANSCRIPTIONAL REGULATOR"/>
    <property type="match status" value="1"/>
</dbReference>
<evidence type="ECO:0000256" key="4">
    <source>
        <dbReference type="SAM" id="Phobius"/>
    </source>
</evidence>
<evidence type="ECO:0000313" key="7">
    <source>
        <dbReference type="Proteomes" id="UP000238565"/>
    </source>
</evidence>
<dbReference type="PROSITE" id="PS01124">
    <property type="entry name" value="HTH_ARAC_FAMILY_2"/>
    <property type="match status" value="1"/>
</dbReference>
<dbReference type="Pfam" id="PF12833">
    <property type="entry name" value="HTH_18"/>
    <property type="match status" value="1"/>
</dbReference>
<accession>A0A2S7I1Y6</accession>
<feature type="transmembrane region" description="Helical" evidence="4">
    <location>
        <begin position="389"/>
        <end position="409"/>
    </location>
</feature>
<keyword evidence="4" id="KW-0812">Transmembrane</keyword>
<dbReference type="AlphaFoldDB" id="A0A2S7I1Y6"/>
<proteinExistence type="predicted"/>
<dbReference type="SUPFAM" id="SSF46689">
    <property type="entry name" value="Homeodomain-like"/>
    <property type="match status" value="1"/>
</dbReference>
<reference evidence="6 7" key="1">
    <citation type="submission" date="2018-02" db="EMBL/GenBank/DDBJ databases">
        <title>Draft genome sequence of bacterial isolates from marine environment.</title>
        <authorList>
            <person name="Singh S.K."/>
            <person name="Hill R."/>
            <person name="Major S."/>
            <person name="Cai H."/>
            <person name="Li Y."/>
        </authorList>
    </citation>
    <scope>NUCLEOTIDE SEQUENCE [LARGE SCALE GENOMIC DNA]</scope>
    <source>
        <strain evidence="6 7">IMET F</strain>
    </source>
</reference>
<sequence>MFRNNKLLLIILNLILLSVQGQERQGKYYKESYKKIYGLFESYPENDDRAMVFVNRYIHKAKSEQNLKKMIEGYEEAIYYTKNIDRKLSFADSCIVTAIKYNDKDQISRAYLGKGIIYYYNRRQYKPALVQYLKAYKFSEDSKDEYLKNKITYHLGMVKSYLGYYEEASKHFENTAHYFESKISENSHPNLKLNNESGYFNSIYRLSTCYRNLRLFRKEDSLITIGLERLKDTNEFSIEYGYFHKGKGIQLLREGRSGEALEHFILAKDILSHNQDDASLNTVYFYLGKLYWQRGSRTESLKYLNKTDSLVRKFWFITPEIRESYEYLIKDAKQSQNKEKQLYYTNQLLKADSIINADFALLSSKIHREYDTSTLLKEKKQLESQHKNGLMFLYFSMGSAFLLLSFSIWKFRNSRKRENEITSKYRELLKKLNSPEKNDTFKDASIVSLKEKNLYSQEIIDDVKAKLELFEKEKLFLKKNLTLSTVAKMIGSNRTHLSYVLNEHYQMTFTMYLKILRIKYITNLLLENNKYLNYSIDSLAEECGMSHRQIFSKHFMEITGMRPGDFIRKRKEELKEF</sequence>